<gene>
    <name evidence="2" type="ORF">AAV99_13485</name>
</gene>
<dbReference type="RefSeq" id="WP_047094617.1">
    <property type="nucleotide sequence ID" value="NZ_LBHU01000005.1"/>
</dbReference>
<proteinExistence type="predicted"/>
<reference evidence="2 3" key="1">
    <citation type="submission" date="2015-04" db="EMBL/GenBank/DDBJ databases">
        <title>The draft genome sequence of Erythrobacter marinus HWDM-33.</title>
        <authorList>
            <person name="Zhuang L."/>
            <person name="Liu Y."/>
            <person name="Shao Z."/>
        </authorList>
    </citation>
    <scope>NUCLEOTIDE SEQUENCE [LARGE SCALE GENOMIC DNA]</scope>
    <source>
        <strain evidence="2 3">HWDM-33</strain>
    </source>
</reference>
<sequence length="60" mass="6429">MSAKNFLKQLLQDDLGATAVEYGLIAALIVIAMITALQGLATETIAMWEFVSTKVSDPKS</sequence>
<evidence type="ECO:0000256" key="1">
    <source>
        <dbReference type="SAM" id="Phobius"/>
    </source>
</evidence>
<keyword evidence="1" id="KW-0472">Membrane</keyword>
<evidence type="ECO:0000313" key="3">
    <source>
        <dbReference type="Proteomes" id="UP000053455"/>
    </source>
</evidence>
<dbReference type="EMBL" id="LBHU01000005">
    <property type="protein sequence ID" value="KLI62792.1"/>
    <property type="molecule type" value="Genomic_DNA"/>
</dbReference>
<accession>A0A0H0XLJ4</accession>
<feature type="transmembrane region" description="Helical" evidence="1">
    <location>
        <begin position="20"/>
        <end position="40"/>
    </location>
</feature>
<organism evidence="2 3">
    <name type="scientific">Aurantiacibacter marinus</name>
    <dbReference type="NCBI Taxonomy" id="874156"/>
    <lineage>
        <taxon>Bacteria</taxon>
        <taxon>Pseudomonadati</taxon>
        <taxon>Pseudomonadota</taxon>
        <taxon>Alphaproteobacteria</taxon>
        <taxon>Sphingomonadales</taxon>
        <taxon>Erythrobacteraceae</taxon>
        <taxon>Aurantiacibacter</taxon>
    </lineage>
</organism>
<dbReference type="InterPro" id="IPR007047">
    <property type="entry name" value="Flp_Fap"/>
</dbReference>
<name>A0A0H0XLJ4_9SPHN</name>
<keyword evidence="3" id="KW-1185">Reference proteome</keyword>
<protein>
    <submittedName>
        <fullName evidence="2">Pilus assembly protein</fullName>
    </submittedName>
</protein>
<dbReference type="Proteomes" id="UP000053455">
    <property type="component" value="Unassembled WGS sequence"/>
</dbReference>
<dbReference type="AlphaFoldDB" id="A0A0H0XLJ4"/>
<evidence type="ECO:0000313" key="2">
    <source>
        <dbReference type="EMBL" id="KLI62792.1"/>
    </source>
</evidence>
<dbReference type="PATRIC" id="fig|874156.12.peg.2779"/>
<dbReference type="Pfam" id="PF04964">
    <property type="entry name" value="Flp_Fap"/>
    <property type="match status" value="1"/>
</dbReference>
<comment type="caution">
    <text evidence="2">The sequence shown here is derived from an EMBL/GenBank/DDBJ whole genome shotgun (WGS) entry which is preliminary data.</text>
</comment>
<keyword evidence="1" id="KW-0812">Transmembrane</keyword>
<keyword evidence="1" id="KW-1133">Transmembrane helix</keyword>
<dbReference type="OrthoDB" id="5325135at2"/>
<dbReference type="STRING" id="874156.GCA_001021555_02423"/>